<dbReference type="AlphaFoldDB" id="A0A5B8G6Y3"/>
<dbReference type="Gene3D" id="3.40.190.170">
    <property type="entry name" value="Bacterial extracellular solute-binding protein, family 7"/>
    <property type="match status" value="1"/>
</dbReference>
<feature type="chain" id="PRO_5023004210" evidence="4">
    <location>
        <begin position="24"/>
        <end position="326"/>
    </location>
</feature>
<reference evidence="5 6" key="1">
    <citation type="submission" date="2019-06" db="EMBL/GenBank/DDBJ databases">
        <title>Genome sequence of Rhodobacteraceae bacterium D4M1.</title>
        <authorList>
            <person name="Cao J."/>
        </authorList>
    </citation>
    <scope>NUCLEOTIDE SEQUENCE [LARGE SCALE GENOMIC DNA]</scope>
    <source>
        <strain evidence="5 6">D4M1</strain>
        <plasmid evidence="6">pd4m1f</plasmid>
    </source>
</reference>
<keyword evidence="3" id="KW-0574">Periplasm</keyword>
<gene>
    <name evidence="5" type="ORF">FDP22_23980</name>
</gene>
<evidence type="ECO:0000256" key="2">
    <source>
        <dbReference type="ARBA" id="ARBA00022729"/>
    </source>
</evidence>
<organism evidence="5 6">
    <name type="scientific">Paroceanicella profunda</name>
    <dbReference type="NCBI Taxonomy" id="2579971"/>
    <lineage>
        <taxon>Bacteria</taxon>
        <taxon>Pseudomonadati</taxon>
        <taxon>Pseudomonadota</taxon>
        <taxon>Alphaproteobacteria</taxon>
        <taxon>Rhodobacterales</taxon>
        <taxon>Paracoccaceae</taxon>
        <taxon>Paroceanicella</taxon>
    </lineage>
</organism>
<protein>
    <submittedName>
        <fullName evidence="5">TRAP transporter substrate-binding protein</fullName>
    </submittedName>
</protein>
<dbReference type="EMBL" id="CP040824">
    <property type="protein sequence ID" value="QDL94923.1"/>
    <property type="molecule type" value="Genomic_DNA"/>
</dbReference>
<dbReference type="NCBIfam" id="NF037995">
    <property type="entry name" value="TRAP_S1"/>
    <property type="match status" value="1"/>
</dbReference>
<comment type="subcellular location">
    <subcellularLocation>
        <location evidence="1">Periplasm</location>
    </subcellularLocation>
</comment>
<accession>A0A5B8G6Y3</accession>
<feature type="signal peptide" evidence="4">
    <location>
        <begin position="1"/>
        <end position="23"/>
    </location>
</feature>
<proteinExistence type="predicted"/>
<dbReference type="KEGG" id="ppru:FDP22_23980"/>
<dbReference type="PANTHER" id="PTHR33376:SF4">
    <property type="entry name" value="SIALIC ACID-BINDING PERIPLASMIC PROTEIN SIAP"/>
    <property type="match status" value="1"/>
</dbReference>
<keyword evidence="6" id="KW-1185">Reference proteome</keyword>
<evidence type="ECO:0000313" key="5">
    <source>
        <dbReference type="EMBL" id="QDL94923.1"/>
    </source>
</evidence>
<evidence type="ECO:0000256" key="4">
    <source>
        <dbReference type="SAM" id="SignalP"/>
    </source>
</evidence>
<dbReference type="InterPro" id="IPR018389">
    <property type="entry name" value="DctP_fam"/>
</dbReference>
<evidence type="ECO:0000256" key="1">
    <source>
        <dbReference type="ARBA" id="ARBA00004418"/>
    </source>
</evidence>
<sequence length="326" mass="34337">MKHAPFAAAALAALLGTSAAARTAWDLSTPWPASNFQAVAAQDFADAVRAATDGEVDITVHMGGEIGVAGSESLAAVETGIVQAADYLLFLQAGEEPLLAMDTLPYLVQGQEEMRLFLKAAGPAFEEIAARHNQKILYYVPWPSPGVYSRSAISTAAEMSGQRIRAFNPASFAFLGKLGAAPLEMPWGDVAPALAAGTIDGVATSTSSGVDGKLWEFTSHFNPLNWSTSTDVVTVNLDAWNALTEEQRSTIEALAAKMQPEFWALSAAEDEGKTEILQQNGITVSEADDSLKALMASGGREMWAAFVARVPEAGPIIDAYAAEAGK</sequence>
<dbReference type="PANTHER" id="PTHR33376">
    <property type="match status" value="1"/>
</dbReference>
<dbReference type="RefSeq" id="WP_138579041.1">
    <property type="nucleotide sequence ID" value="NZ_CP040824.1"/>
</dbReference>
<dbReference type="InterPro" id="IPR038404">
    <property type="entry name" value="TRAP_DctP_sf"/>
</dbReference>
<name>A0A5B8G6Y3_9RHOB</name>
<keyword evidence="2 4" id="KW-0732">Signal</keyword>
<keyword evidence="5" id="KW-0614">Plasmid</keyword>
<evidence type="ECO:0000256" key="3">
    <source>
        <dbReference type="ARBA" id="ARBA00022764"/>
    </source>
</evidence>
<dbReference type="CDD" id="cd13602">
    <property type="entry name" value="PBP2_TRAP_BpDctp6_7"/>
    <property type="match status" value="1"/>
</dbReference>
<dbReference type="Pfam" id="PF03480">
    <property type="entry name" value="DctP"/>
    <property type="match status" value="1"/>
</dbReference>
<dbReference type="OrthoDB" id="9783941at2"/>
<evidence type="ECO:0000313" key="6">
    <source>
        <dbReference type="Proteomes" id="UP000305888"/>
    </source>
</evidence>
<geneLocation type="plasmid" evidence="6">
    <name>pd4m1f</name>
</geneLocation>
<dbReference type="GO" id="GO:0055085">
    <property type="term" value="P:transmembrane transport"/>
    <property type="evidence" value="ECO:0007669"/>
    <property type="project" value="InterPro"/>
</dbReference>
<dbReference type="Proteomes" id="UP000305888">
    <property type="component" value="Plasmid pD4M1F"/>
</dbReference>
<dbReference type="GO" id="GO:0042597">
    <property type="term" value="C:periplasmic space"/>
    <property type="evidence" value="ECO:0007669"/>
    <property type="project" value="UniProtKB-SubCell"/>
</dbReference>